<dbReference type="AlphaFoldDB" id="A0A127Z5W2"/>
<accession>A0A127Z5W2</accession>
<dbReference type="OrthoDB" id="2556955at2759"/>
<proteinExistence type="predicted"/>
<gene>
    <name evidence="2" type="ORF">SPSC_00080</name>
</gene>
<feature type="signal peptide" evidence="1">
    <location>
        <begin position="1"/>
        <end position="29"/>
    </location>
</feature>
<organism evidence="2">
    <name type="scientific">Sporisorium scitamineum</name>
    <dbReference type="NCBI Taxonomy" id="49012"/>
    <lineage>
        <taxon>Eukaryota</taxon>
        <taxon>Fungi</taxon>
        <taxon>Dikarya</taxon>
        <taxon>Basidiomycota</taxon>
        <taxon>Ustilaginomycotina</taxon>
        <taxon>Ustilaginomycetes</taxon>
        <taxon>Ustilaginales</taxon>
        <taxon>Ustilaginaceae</taxon>
        <taxon>Sporisorium</taxon>
    </lineage>
</organism>
<evidence type="ECO:0000256" key="1">
    <source>
        <dbReference type="SAM" id="SignalP"/>
    </source>
</evidence>
<evidence type="ECO:0008006" key="3">
    <source>
        <dbReference type="Google" id="ProtNLM"/>
    </source>
</evidence>
<dbReference type="EMBL" id="LK056650">
    <property type="protein sequence ID" value="CDS81898.1"/>
    <property type="molecule type" value="Genomic_DNA"/>
</dbReference>
<protein>
    <recommendedName>
        <fullName evidence="3">TPM domain-containing protein</fullName>
    </recommendedName>
</protein>
<reference evidence="2" key="1">
    <citation type="submission" date="2014-06" db="EMBL/GenBank/DDBJ databases">
        <authorList>
            <person name="Ju J."/>
            <person name="Zhang J."/>
        </authorList>
    </citation>
    <scope>NUCLEOTIDE SEQUENCE</scope>
    <source>
        <strain evidence="2">SscI8</strain>
    </source>
</reference>
<name>A0A127Z5W2_9BASI</name>
<evidence type="ECO:0000313" key="2">
    <source>
        <dbReference type="EMBL" id="CDS81898.1"/>
    </source>
</evidence>
<feature type="chain" id="PRO_5007281144" description="TPM domain-containing protein" evidence="1">
    <location>
        <begin position="30"/>
        <end position="228"/>
    </location>
</feature>
<sequence>MHIPIHSSLCLLVGACFVILFLQPLLVLSGGQVSTAGGRRAAADDVGSSMSGRGFLSPPGEQSFRQGVPQLPGALTVFYTPSPVLEESVRSLSSRLPPGDYASATAKVYDRRPKTMQGIQQKVLEQMASDPNRKKFILIFRAEGIKTYAMVLSRPSENYWPRSMGRMAGENRVHKAAILGVFRSESDLPTNPIIRLYGIAKIENADGLLTPSTEAQQLMYNVPEMLCF</sequence>
<keyword evidence="1" id="KW-0732">Signal</keyword>